<evidence type="ECO:0000313" key="5">
    <source>
        <dbReference type="Proteomes" id="UP000199409"/>
    </source>
</evidence>
<dbReference type="GO" id="GO:0006265">
    <property type="term" value="P:DNA topological change"/>
    <property type="evidence" value="ECO:0007669"/>
    <property type="project" value="InterPro"/>
</dbReference>
<feature type="transmembrane region" description="Helical" evidence="1">
    <location>
        <begin position="20"/>
        <end position="41"/>
    </location>
</feature>
<feature type="transmembrane region" description="Helical" evidence="1">
    <location>
        <begin position="53"/>
        <end position="74"/>
    </location>
</feature>
<dbReference type="InterPro" id="IPR052906">
    <property type="entry name" value="Type_IV_Methyl-Rstrct_Enzyme"/>
</dbReference>
<evidence type="ECO:0000259" key="2">
    <source>
        <dbReference type="Pfam" id="PF01396"/>
    </source>
</evidence>
<keyword evidence="1" id="KW-0812">Transmembrane</keyword>
<reference evidence="4 5" key="1">
    <citation type="submission" date="2016-10" db="EMBL/GenBank/DDBJ databases">
        <authorList>
            <person name="de Groot N.N."/>
        </authorList>
    </citation>
    <scope>NUCLEOTIDE SEQUENCE [LARGE SCALE GENOMIC DNA]</scope>
    <source>
        <strain evidence="4 5">DSM 7343</strain>
    </source>
</reference>
<dbReference type="Gene3D" id="3.30.65.10">
    <property type="entry name" value="Bacterial Topoisomerase I, domain 1"/>
    <property type="match status" value="1"/>
</dbReference>
<dbReference type="STRING" id="37625.SAMN05660420_02869"/>
<evidence type="ECO:0000256" key="1">
    <source>
        <dbReference type="SAM" id="Phobius"/>
    </source>
</evidence>
<feature type="domain" description="Restriction endonuclease type IV Mrr" evidence="3">
    <location>
        <begin position="135"/>
        <end position="245"/>
    </location>
</feature>
<dbReference type="SUPFAM" id="SSF52980">
    <property type="entry name" value="Restriction endonuclease-like"/>
    <property type="match status" value="1"/>
</dbReference>
<dbReference type="RefSeq" id="WP_175498408.1">
    <property type="nucleotide sequence ID" value="NZ_FNQN01000009.1"/>
</dbReference>
<dbReference type="GO" id="GO:0003916">
    <property type="term" value="F:DNA topoisomerase activity"/>
    <property type="evidence" value="ECO:0007669"/>
    <property type="project" value="InterPro"/>
</dbReference>
<dbReference type="SUPFAM" id="SSF57783">
    <property type="entry name" value="Zinc beta-ribbon"/>
    <property type="match status" value="1"/>
</dbReference>
<dbReference type="GO" id="GO:0003677">
    <property type="term" value="F:DNA binding"/>
    <property type="evidence" value="ECO:0007669"/>
    <property type="project" value="InterPro"/>
</dbReference>
<keyword evidence="5" id="KW-1185">Reference proteome</keyword>
<dbReference type="InterPro" id="IPR011335">
    <property type="entry name" value="Restrct_endonuc-II-like"/>
</dbReference>
<dbReference type="GO" id="GO:0005694">
    <property type="term" value="C:chromosome"/>
    <property type="evidence" value="ECO:0007669"/>
    <property type="project" value="InterPro"/>
</dbReference>
<dbReference type="Gene3D" id="3.40.1350.10">
    <property type="match status" value="1"/>
</dbReference>
<dbReference type="InterPro" id="IPR013498">
    <property type="entry name" value="Topo_IA_Znf"/>
</dbReference>
<name>A0A1H4D6I9_9BACT</name>
<evidence type="ECO:0000259" key="3">
    <source>
        <dbReference type="Pfam" id="PF04471"/>
    </source>
</evidence>
<dbReference type="PANTHER" id="PTHR30015">
    <property type="entry name" value="MRR RESTRICTION SYSTEM PROTEIN"/>
    <property type="match status" value="1"/>
</dbReference>
<dbReference type="AlphaFoldDB" id="A0A1H4D6I9"/>
<dbReference type="EMBL" id="FNQN01000009">
    <property type="protein sequence ID" value="SEA68473.1"/>
    <property type="molecule type" value="Genomic_DNA"/>
</dbReference>
<dbReference type="Proteomes" id="UP000199409">
    <property type="component" value="Unassembled WGS sequence"/>
</dbReference>
<gene>
    <name evidence="4" type="ORF">SAMN05660420_02869</name>
</gene>
<dbReference type="InterPro" id="IPR011856">
    <property type="entry name" value="tRNA_endonuc-like_dom_sf"/>
</dbReference>
<organism evidence="4 5">
    <name type="scientific">Desulfuromusa kysingii</name>
    <dbReference type="NCBI Taxonomy" id="37625"/>
    <lineage>
        <taxon>Bacteria</taxon>
        <taxon>Pseudomonadati</taxon>
        <taxon>Thermodesulfobacteriota</taxon>
        <taxon>Desulfuromonadia</taxon>
        <taxon>Desulfuromonadales</taxon>
        <taxon>Geopsychrobacteraceae</taxon>
        <taxon>Desulfuromusa</taxon>
    </lineage>
</organism>
<dbReference type="GO" id="GO:0015666">
    <property type="term" value="F:restriction endodeoxyribonuclease activity"/>
    <property type="evidence" value="ECO:0007669"/>
    <property type="project" value="TreeGrafter"/>
</dbReference>
<dbReference type="Pfam" id="PF04471">
    <property type="entry name" value="Mrr_cat"/>
    <property type="match status" value="1"/>
</dbReference>
<sequence>MARKSEFEKITESLLDAPWWMSLIVGGIAYLFLAAILPGIMSGAPIFSALAQLSVGIAPLAFLFFCFIGFLAFLRENRATQVVDQGNKNKSFHNSSRKQSKDFLFSPNVGVPSEEWTFAGVEESRPTEWSLVVLSRLEWKRFETVCSEYLKLLGHNATETKIGPDGGVDIVIHKDGQEKPVAIVQCKAWNTYKVGVKPVRELFGLMAAERVTTGMFITSGDFTSEAIDFAQGKRLRLIDGDKLLNGIKKLSADKQSQLLDIALEGDYTTPTCPRCGIKMKLRSAKKGSNSGNKFWGCVNYPKCRSTLVYKDENL</sequence>
<accession>A0A1H4D6I9</accession>
<dbReference type="PANTHER" id="PTHR30015:SF7">
    <property type="entry name" value="TYPE IV METHYL-DIRECTED RESTRICTION ENZYME ECOKMRR"/>
    <property type="match status" value="1"/>
</dbReference>
<dbReference type="Pfam" id="PF01396">
    <property type="entry name" value="Zn_ribbon_Top1"/>
    <property type="match status" value="1"/>
</dbReference>
<dbReference type="InterPro" id="IPR007560">
    <property type="entry name" value="Restrct_endonuc_IV_Mrr"/>
</dbReference>
<protein>
    <submittedName>
        <fullName evidence="4">Restriction system protein</fullName>
    </submittedName>
</protein>
<keyword evidence="1" id="KW-1133">Transmembrane helix</keyword>
<dbReference type="GO" id="GO:0009307">
    <property type="term" value="P:DNA restriction-modification system"/>
    <property type="evidence" value="ECO:0007669"/>
    <property type="project" value="InterPro"/>
</dbReference>
<proteinExistence type="predicted"/>
<evidence type="ECO:0000313" key="4">
    <source>
        <dbReference type="EMBL" id="SEA68473.1"/>
    </source>
</evidence>
<feature type="domain" description="DNA topoisomerase type IA zn finger" evidence="2">
    <location>
        <begin position="271"/>
        <end position="308"/>
    </location>
</feature>
<keyword evidence="1" id="KW-0472">Membrane</keyword>